<dbReference type="PANTHER" id="PTHR42939">
    <property type="entry name" value="ABC TRANSPORTER ATP-BINDING PROTEIN ALBC-RELATED"/>
    <property type="match status" value="1"/>
</dbReference>
<dbReference type="SUPFAM" id="SSF52499">
    <property type="entry name" value="Isochorismatase-like hydrolases"/>
    <property type="match status" value="1"/>
</dbReference>
<evidence type="ECO:0000313" key="7">
    <source>
        <dbReference type="EMBL" id="CAI3971550.1"/>
    </source>
</evidence>
<organism evidence="7">
    <name type="scientific">Cladocopium goreaui</name>
    <dbReference type="NCBI Taxonomy" id="2562237"/>
    <lineage>
        <taxon>Eukaryota</taxon>
        <taxon>Sar</taxon>
        <taxon>Alveolata</taxon>
        <taxon>Dinophyceae</taxon>
        <taxon>Suessiales</taxon>
        <taxon>Symbiodiniaceae</taxon>
        <taxon>Cladocopium</taxon>
    </lineage>
</organism>
<dbReference type="Gene3D" id="3.40.50.300">
    <property type="entry name" value="P-loop containing nucleotide triphosphate hydrolases"/>
    <property type="match status" value="1"/>
</dbReference>
<dbReference type="InterPro" id="IPR003439">
    <property type="entry name" value="ABC_transporter-like_ATP-bd"/>
</dbReference>
<keyword evidence="5" id="KW-1133">Transmembrane helix</keyword>
<feature type="transmembrane region" description="Helical" evidence="5">
    <location>
        <begin position="942"/>
        <end position="969"/>
    </location>
</feature>
<dbReference type="InterPro" id="IPR036380">
    <property type="entry name" value="Isochorismatase-like_sf"/>
</dbReference>
<dbReference type="AlphaFoldDB" id="A0A9P1BF60"/>
<keyword evidence="2" id="KW-0813">Transport</keyword>
<feature type="transmembrane region" description="Helical" evidence="5">
    <location>
        <begin position="1059"/>
        <end position="1079"/>
    </location>
</feature>
<dbReference type="CDD" id="cd03230">
    <property type="entry name" value="ABC_DR_subfamily_A"/>
    <property type="match status" value="1"/>
</dbReference>
<gene>
    <name evidence="7" type="ORF">C1SCF055_LOCUS140</name>
</gene>
<feature type="transmembrane region" description="Helical" evidence="5">
    <location>
        <begin position="1031"/>
        <end position="1052"/>
    </location>
</feature>
<dbReference type="PROSITE" id="PS50893">
    <property type="entry name" value="ABC_TRANSPORTER_2"/>
    <property type="match status" value="1"/>
</dbReference>
<keyword evidence="5" id="KW-0812">Transmembrane</keyword>
<dbReference type="Pfam" id="PF12679">
    <property type="entry name" value="ABC2_membrane_2"/>
    <property type="match status" value="1"/>
</dbReference>
<dbReference type="InterPro" id="IPR003593">
    <property type="entry name" value="AAA+_ATPase"/>
</dbReference>
<keyword evidence="4 8" id="KW-0067">ATP-binding</keyword>
<keyword evidence="3" id="KW-0547">Nucleotide-binding</keyword>
<feature type="transmembrane region" description="Helical" evidence="5">
    <location>
        <begin position="320"/>
        <end position="353"/>
    </location>
</feature>
<dbReference type="OrthoDB" id="1739143at2759"/>
<dbReference type="EMBL" id="CAMXCT010000001">
    <property type="protein sequence ID" value="CAI3971550.1"/>
    <property type="molecule type" value="Genomic_DNA"/>
</dbReference>
<comment type="similarity">
    <text evidence="1">Belongs to the isochorismatase family.</text>
</comment>
<proteinExistence type="inferred from homology"/>
<comment type="caution">
    <text evidence="7">The sequence shown here is derived from an EMBL/GenBank/DDBJ whole genome shotgun (WGS) entry which is preliminary data.</text>
</comment>
<evidence type="ECO:0000256" key="1">
    <source>
        <dbReference type="ARBA" id="ARBA00006336"/>
    </source>
</evidence>
<evidence type="ECO:0000313" key="8">
    <source>
        <dbReference type="EMBL" id="CAL4758862.1"/>
    </source>
</evidence>
<feature type="transmembrane region" description="Helical" evidence="5">
    <location>
        <begin position="990"/>
        <end position="1011"/>
    </location>
</feature>
<evidence type="ECO:0000256" key="4">
    <source>
        <dbReference type="ARBA" id="ARBA00022840"/>
    </source>
</evidence>
<dbReference type="GO" id="GO:0005886">
    <property type="term" value="C:plasma membrane"/>
    <property type="evidence" value="ECO:0007669"/>
    <property type="project" value="UniProtKB-SubCell"/>
</dbReference>
<evidence type="ECO:0000313" key="9">
    <source>
        <dbReference type="Proteomes" id="UP001152797"/>
    </source>
</evidence>
<accession>A0A9P1BF60</accession>
<dbReference type="Proteomes" id="UP001152797">
    <property type="component" value="Unassembled WGS sequence"/>
</dbReference>
<reference evidence="8 9" key="2">
    <citation type="submission" date="2024-05" db="EMBL/GenBank/DDBJ databases">
        <authorList>
            <person name="Chen Y."/>
            <person name="Shah S."/>
            <person name="Dougan E. K."/>
            <person name="Thang M."/>
            <person name="Chan C."/>
        </authorList>
    </citation>
    <scope>NUCLEOTIDE SEQUENCE [LARGE SCALE GENOMIC DNA]</scope>
</reference>
<feature type="transmembrane region" description="Helical" evidence="5">
    <location>
        <begin position="1113"/>
        <end position="1131"/>
    </location>
</feature>
<dbReference type="Pfam" id="PF00857">
    <property type="entry name" value="Isochorismatase"/>
    <property type="match status" value="1"/>
</dbReference>
<sequence length="1139" mass="124493">MRIVQHGVEFGRMSSNGAKNELDDRQTLGVGAEKWAVSDTHVDMTAGGGAIRPVELQAEPQSVTFDLARAALVVVDMQKDFCAPGGWADANGMDVGPGRAPIEPLRKLLPVVRAAGVPVIWLDWGNRPDQLNLPPNQLHIFQRTGREIGLGDTLPGGGHVLEKDSPSAAVVDELEQMPEDICVDKYRISGFWGTELDAILRNLGTRTIFFAGVCTDQCVASTLQDASFLGYGCVLLADCCATFTPEYCTEATLLNVKVCFGFVSDSRALITAVGGLSGRGCSDDVLFGGVFAGGYLPGEVTRGYELVLERAQNIATSSALFLALFGLILIFGCITGLLGAVIGLLCVVAVWYVVMRIDRATDRVYERVDHSFDVAGERLGDVQERVAGAALSAEELRESLRNAGTERVRENLDSLLRPEERIERLDGSLEQAGTMLEASAEVVVHVQETLGLFESLGLPVSAETVQPVLEGVTRLSEEVASARETVESLGERVSGEDADAAAANRVQQVLELAARLLAMLGSVDERIVAVQGRLAETQERVALFKQRVTTRIHLAAVVVSCLIVWMAAGEFAFEQRLGWKKRILLGRIEAEIVFGSDGEPPSGTLVHSAKAWIEAWENQLPKIHEYIRAEFGNWADEPNLPDPRKLEVESLNFIWKDVHLSVTEGARFGFLGPNGAGKTTAIRVLLGFLPPSSGVARIFGRDCWGDSRAIKAEVGYLPGDLRLYPWLSGLEAVRIVERVRRKTLLASARDLAELFDLDLKVKVRHMSRGMRQKLGIILALAHRPQLLVLDEPTMALDPLMQATLQAHLRELASKGHTLFFSSHTLSEVEQLCDEVAIIRQGKIVANESLASLRNKVRRQATIRFRAHSIPEQAPPFLGNLRQDGTTWSGSLHGSVDELVAFLAAYELEDLIVEAPDLIEFLRQFISAMLGAKLTDQLSPTTFLALAWVHPVILALVWAHAVVVCTRVPAGEIDRGTIDVLLGWPISRWELFASETVVTLFSGLVVMAAMVAGNMLGSSADPDVDIGLRPRVMIVCNLYCLYLAVCGLTWLMAMLSNRRGVAMTVVFVILLGSFLLNYLAQIWEPAERFAPWGPMHYYTPLVVLRDVTWPLRDMAVLLAAAVVLWVAAGLVFQRRDVCTT</sequence>
<dbReference type="Pfam" id="PF00005">
    <property type="entry name" value="ABC_tran"/>
    <property type="match status" value="1"/>
</dbReference>
<dbReference type="EMBL" id="CAMXCT020000001">
    <property type="protein sequence ID" value="CAL1124925.1"/>
    <property type="molecule type" value="Genomic_DNA"/>
</dbReference>
<feature type="transmembrane region" description="Helical" evidence="5">
    <location>
        <begin position="552"/>
        <end position="573"/>
    </location>
</feature>
<dbReference type="Gene3D" id="3.40.50.850">
    <property type="entry name" value="Isochorismatase-like"/>
    <property type="match status" value="1"/>
</dbReference>
<evidence type="ECO:0000256" key="5">
    <source>
        <dbReference type="SAM" id="Phobius"/>
    </source>
</evidence>
<evidence type="ECO:0000256" key="3">
    <source>
        <dbReference type="ARBA" id="ARBA00022741"/>
    </source>
</evidence>
<name>A0A9P1BF60_9DINO</name>
<dbReference type="InterPro" id="IPR027417">
    <property type="entry name" value="P-loop_NTPase"/>
</dbReference>
<protein>
    <submittedName>
        <fullName evidence="8">Multidrug efflux system ATP-binding protein Rv1218c</fullName>
    </submittedName>
</protein>
<dbReference type="CDD" id="cd00431">
    <property type="entry name" value="cysteine_hydrolases"/>
    <property type="match status" value="1"/>
</dbReference>
<dbReference type="GO" id="GO:0005524">
    <property type="term" value="F:ATP binding"/>
    <property type="evidence" value="ECO:0007669"/>
    <property type="project" value="UniProtKB-KW"/>
</dbReference>
<dbReference type="SMART" id="SM00382">
    <property type="entry name" value="AAA"/>
    <property type="match status" value="1"/>
</dbReference>
<dbReference type="InterPro" id="IPR000868">
    <property type="entry name" value="Isochorismatase-like_dom"/>
</dbReference>
<dbReference type="GO" id="GO:0016887">
    <property type="term" value="F:ATP hydrolysis activity"/>
    <property type="evidence" value="ECO:0007669"/>
    <property type="project" value="InterPro"/>
</dbReference>
<keyword evidence="5" id="KW-0472">Membrane</keyword>
<keyword evidence="9" id="KW-1185">Reference proteome</keyword>
<evidence type="ECO:0000259" key="6">
    <source>
        <dbReference type="PROSITE" id="PS50893"/>
    </source>
</evidence>
<evidence type="ECO:0000256" key="2">
    <source>
        <dbReference type="ARBA" id="ARBA00022448"/>
    </source>
</evidence>
<dbReference type="GO" id="GO:0140359">
    <property type="term" value="F:ABC-type transporter activity"/>
    <property type="evidence" value="ECO:0007669"/>
    <property type="project" value="InterPro"/>
</dbReference>
<dbReference type="InterPro" id="IPR051782">
    <property type="entry name" value="ABC_Transporter_VariousFunc"/>
</dbReference>
<dbReference type="PANTHER" id="PTHR42939:SF1">
    <property type="entry name" value="ABC TRANSPORTER ATP-BINDING PROTEIN ALBC-RELATED"/>
    <property type="match status" value="1"/>
</dbReference>
<dbReference type="EMBL" id="CAMXCT030000001">
    <property type="protein sequence ID" value="CAL4758862.1"/>
    <property type="molecule type" value="Genomic_DNA"/>
</dbReference>
<reference evidence="7" key="1">
    <citation type="submission" date="2022-10" db="EMBL/GenBank/DDBJ databases">
        <authorList>
            <person name="Chen Y."/>
            <person name="Dougan E. K."/>
            <person name="Chan C."/>
            <person name="Rhodes N."/>
            <person name="Thang M."/>
        </authorList>
    </citation>
    <scope>NUCLEOTIDE SEQUENCE</scope>
</reference>
<dbReference type="SUPFAM" id="SSF52540">
    <property type="entry name" value="P-loop containing nucleoside triphosphate hydrolases"/>
    <property type="match status" value="1"/>
</dbReference>
<feature type="domain" description="ABC transporter" evidence="6">
    <location>
        <begin position="638"/>
        <end position="865"/>
    </location>
</feature>